<organism evidence="2 3">
    <name type="scientific">Basidiobolus meristosporus CBS 931.73</name>
    <dbReference type="NCBI Taxonomy" id="1314790"/>
    <lineage>
        <taxon>Eukaryota</taxon>
        <taxon>Fungi</taxon>
        <taxon>Fungi incertae sedis</taxon>
        <taxon>Zoopagomycota</taxon>
        <taxon>Entomophthoromycotina</taxon>
        <taxon>Basidiobolomycetes</taxon>
        <taxon>Basidiobolales</taxon>
        <taxon>Basidiobolaceae</taxon>
        <taxon>Basidiobolus</taxon>
    </lineage>
</organism>
<evidence type="ECO:0000313" key="2">
    <source>
        <dbReference type="EMBL" id="ORX91927.1"/>
    </source>
</evidence>
<feature type="compositionally biased region" description="Acidic residues" evidence="1">
    <location>
        <begin position="57"/>
        <end position="67"/>
    </location>
</feature>
<gene>
    <name evidence="2" type="ORF">K493DRAFT_316973</name>
</gene>
<dbReference type="EMBL" id="MCFE01000301">
    <property type="protein sequence ID" value="ORX91927.1"/>
    <property type="molecule type" value="Genomic_DNA"/>
</dbReference>
<comment type="caution">
    <text evidence="2">The sequence shown here is derived from an EMBL/GenBank/DDBJ whole genome shotgun (WGS) entry which is preliminary data.</text>
</comment>
<reference evidence="2 3" key="1">
    <citation type="submission" date="2016-07" db="EMBL/GenBank/DDBJ databases">
        <title>Pervasive Adenine N6-methylation of Active Genes in Fungi.</title>
        <authorList>
            <consortium name="DOE Joint Genome Institute"/>
            <person name="Mondo S.J."/>
            <person name="Dannebaum R.O."/>
            <person name="Kuo R.C."/>
            <person name="Labutti K."/>
            <person name="Haridas S."/>
            <person name="Kuo A."/>
            <person name="Salamov A."/>
            <person name="Ahrendt S.R."/>
            <person name="Lipzen A."/>
            <person name="Sullivan W."/>
            <person name="Andreopoulos W.B."/>
            <person name="Clum A."/>
            <person name="Lindquist E."/>
            <person name="Daum C."/>
            <person name="Ramamoorthy G.K."/>
            <person name="Gryganskyi A."/>
            <person name="Culley D."/>
            <person name="Magnuson J.K."/>
            <person name="James T.Y."/>
            <person name="O'Malley M.A."/>
            <person name="Stajich J.E."/>
            <person name="Spatafora J.W."/>
            <person name="Visel A."/>
            <person name="Grigoriev I.V."/>
        </authorList>
    </citation>
    <scope>NUCLEOTIDE SEQUENCE [LARGE SCALE GENOMIC DNA]</scope>
    <source>
        <strain evidence="2 3">CBS 931.73</strain>
    </source>
</reference>
<dbReference type="AlphaFoldDB" id="A0A1Y1Y1Q2"/>
<sequence length="79" mass="8988">MEKFNANLKYAAGYVQEITGSLLRHPQMQAEGVAKQAQADSEYHAAVNHQKHSTFVDENDKDQDELGYDSNMRMNRSID</sequence>
<feature type="region of interest" description="Disordered" evidence="1">
    <location>
        <begin position="56"/>
        <end position="79"/>
    </location>
</feature>
<dbReference type="OrthoDB" id="9999611at2759"/>
<dbReference type="Proteomes" id="UP000193498">
    <property type="component" value="Unassembled WGS sequence"/>
</dbReference>
<proteinExistence type="predicted"/>
<accession>A0A1Y1Y1Q2</accession>
<evidence type="ECO:0000313" key="3">
    <source>
        <dbReference type="Proteomes" id="UP000193498"/>
    </source>
</evidence>
<evidence type="ECO:0000256" key="1">
    <source>
        <dbReference type="SAM" id="MobiDB-lite"/>
    </source>
</evidence>
<protein>
    <submittedName>
        <fullName evidence="2">Uncharacterized protein</fullName>
    </submittedName>
</protein>
<dbReference type="InParanoid" id="A0A1Y1Y1Q2"/>
<keyword evidence="3" id="KW-1185">Reference proteome</keyword>
<name>A0A1Y1Y1Q2_9FUNG</name>